<dbReference type="GO" id="GO:0005856">
    <property type="term" value="C:cytoskeleton"/>
    <property type="evidence" value="ECO:0007669"/>
    <property type="project" value="UniProtKB-SubCell"/>
</dbReference>
<keyword evidence="4" id="KW-0963">Cytoplasm</keyword>
<accession>A0A1D1VN22</accession>
<dbReference type="Pfam" id="PF08766">
    <property type="entry name" value="DEK_C"/>
    <property type="match status" value="1"/>
</dbReference>
<comment type="subcellular location">
    <subcellularLocation>
        <location evidence="1">Cytoplasm</location>
        <location evidence="1">Cytoskeleton</location>
    </subcellularLocation>
</comment>
<dbReference type="InterPro" id="IPR020422">
    <property type="entry name" value="TYR_PHOSPHATASE_DUAL_dom"/>
</dbReference>
<dbReference type="InterPro" id="IPR043587">
    <property type="entry name" value="Phosphatase_SSH-like"/>
</dbReference>
<dbReference type="InterPro" id="IPR016130">
    <property type="entry name" value="Tyr_Pase_AS"/>
</dbReference>
<evidence type="ECO:0000256" key="5">
    <source>
        <dbReference type="ARBA" id="ARBA00022801"/>
    </source>
</evidence>
<dbReference type="PROSITE" id="PS51998">
    <property type="entry name" value="DEK_C"/>
    <property type="match status" value="1"/>
</dbReference>
<proteinExistence type="inferred from homology"/>
<dbReference type="STRING" id="947166.A0A1D1VN22"/>
<dbReference type="EMBL" id="BDGG01000009">
    <property type="protein sequence ID" value="GAV02997.1"/>
    <property type="molecule type" value="Genomic_DNA"/>
</dbReference>
<evidence type="ECO:0000256" key="6">
    <source>
        <dbReference type="ARBA" id="ARBA00022912"/>
    </source>
</evidence>
<keyword evidence="14" id="KW-1185">Reference proteome</keyword>
<feature type="compositionally biased region" description="Basic and acidic residues" evidence="9">
    <location>
        <begin position="648"/>
        <end position="666"/>
    </location>
</feature>
<evidence type="ECO:0000256" key="8">
    <source>
        <dbReference type="ARBA" id="ARBA00048336"/>
    </source>
</evidence>
<dbReference type="PROSITE" id="PS50056">
    <property type="entry name" value="TYR_PHOSPHATASE_2"/>
    <property type="match status" value="1"/>
</dbReference>
<keyword evidence="7" id="KW-0206">Cytoskeleton</keyword>
<dbReference type="SUPFAM" id="SSF52799">
    <property type="entry name" value="(Phosphotyrosine protein) phosphatases II"/>
    <property type="match status" value="1"/>
</dbReference>
<feature type="domain" description="Tyrosine-protein phosphatase" evidence="10">
    <location>
        <begin position="433"/>
        <end position="574"/>
    </location>
</feature>
<evidence type="ECO:0000256" key="3">
    <source>
        <dbReference type="ARBA" id="ARBA00013081"/>
    </source>
</evidence>
<dbReference type="FunFam" id="3.90.190.10:FF:000004">
    <property type="entry name" value="Protein phosphatase Slingshot homolog 2"/>
    <property type="match status" value="1"/>
</dbReference>
<dbReference type="InterPro" id="IPR029021">
    <property type="entry name" value="Prot-tyrosine_phosphatase-like"/>
</dbReference>
<dbReference type="EC" id="3.1.3.16" evidence="3"/>
<dbReference type="PROSITE" id="PS00383">
    <property type="entry name" value="TYR_PHOSPHATASE_1"/>
    <property type="match status" value="1"/>
</dbReference>
<evidence type="ECO:0000313" key="14">
    <source>
        <dbReference type="Proteomes" id="UP000186922"/>
    </source>
</evidence>
<feature type="region of interest" description="Disordered" evidence="9">
    <location>
        <begin position="115"/>
        <end position="149"/>
    </location>
</feature>
<evidence type="ECO:0000259" key="12">
    <source>
        <dbReference type="PROSITE" id="PS51998"/>
    </source>
</evidence>
<dbReference type="InterPro" id="IPR014876">
    <property type="entry name" value="DEK_C"/>
</dbReference>
<feature type="region of interest" description="Disordered" evidence="9">
    <location>
        <begin position="162"/>
        <end position="184"/>
    </location>
</feature>
<keyword evidence="5" id="KW-0378">Hydrolase</keyword>
<dbReference type="Gene3D" id="3.90.190.10">
    <property type="entry name" value="Protein tyrosine phosphatase superfamily"/>
    <property type="match status" value="1"/>
</dbReference>
<dbReference type="Proteomes" id="UP000186922">
    <property type="component" value="Unassembled WGS sequence"/>
</dbReference>
<dbReference type="Pfam" id="PF23040">
    <property type="entry name" value="PH_SSH1-like_1st"/>
    <property type="match status" value="2"/>
</dbReference>
<dbReference type="InterPro" id="IPR000387">
    <property type="entry name" value="Tyr_Pase_dom"/>
</dbReference>
<dbReference type="PANTHER" id="PTHR45864:SF2">
    <property type="entry name" value="PROTEIN PHOSPHATASE SLINGSHOT"/>
    <property type="match status" value="1"/>
</dbReference>
<feature type="region of interest" description="Disordered" evidence="9">
    <location>
        <begin position="823"/>
        <end position="843"/>
    </location>
</feature>
<name>A0A1D1VN22_RAMVA</name>
<reference evidence="13 14" key="1">
    <citation type="journal article" date="2016" name="Nat. Commun.">
        <title>Extremotolerant tardigrade genome and improved radiotolerance of human cultured cells by tardigrade-unique protein.</title>
        <authorList>
            <person name="Hashimoto T."/>
            <person name="Horikawa D.D."/>
            <person name="Saito Y."/>
            <person name="Kuwahara H."/>
            <person name="Kozuka-Hata H."/>
            <person name="Shin-I T."/>
            <person name="Minakuchi Y."/>
            <person name="Ohishi K."/>
            <person name="Motoyama A."/>
            <person name="Aizu T."/>
            <person name="Enomoto A."/>
            <person name="Kondo K."/>
            <person name="Tanaka S."/>
            <person name="Hara Y."/>
            <person name="Koshikawa S."/>
            <person name="Sagara H."/>
            <person name="Miura T."/>
            <person name="Yokobori S."/>
            <person name="Miyagawa K."/>
            <person name="Suzuki Y."/>
            <person name="Kubo T."/>
            <person name="Oyama M."/>
            <person name="Kohara Y."/>
            <person name="Fujiyama A."/>
            <person name="Arakawa K."/>
            <person name="Katayama T."/>
            <person name="Toyoda A."/>
            <person name="Kunieda T."/>
        </authorList>
    </citation>
    <scope>NUCLEOTIDE SEQUENCE [LARGE SCALE GENOMIC DNA]</scope>
    <source>
        <strain evidence="13 14">YOKOZUNA-1</strain>
    </source>
</reference>
<dbReference type="PROSITE" id="PS50054">
    <property type="entry name" value="TYR_PHOSPHATASE_DUAL"/>
    <property type="match status" value="1"/>
</dbReference>
<comment type="catalytic activity">
    <reaction evidence="8">
        <text>O-phospho-L-threonyl-[protein] + H2O = L-threonyl-[protein] + phosphate</text>
        <dbReference type="Rhea" id="RHEA:47004"/>
        <dbReference type="Rhea" id="RHEA-COMP:11060"/>
        <dbReference type="Rhea" id="RHEA-COMP:11605"/>
        <dbReference type="ChEBI" id="CHEBI:15377"/>
        <dbReference type="ChEBI" id="CHEBI:30013"/>
        <dbReference type="ChEBI" id="CHEBI:43474"/>
        <dbReference type="ChEBI" id="CHEBI:61977"/>
        <dbReference type="EC" id="3.1.3.16"/>
    </reaction>
</comment>
<dbReference type="InterPro" id="IPR000340">
    <property type="entry name" value="Dual-sp_phosphatase_cat-dom"/>
</dbReference>
<evidence type="ECO:0000256" key="4">
    <source>
        <dbReference type="ARBA" id="ARBA00022490"/>
    </source>
</evidence>
<evidence type="ECO:0000256" key="2">
    <source>
        <dbReference type="ARBA" id="ARBA00009580"/>
    </source>
</evidence>
<organism evidence="13 14">
    <name type="scientific">Ramazzottius varieornatus</name>
    <name type="common">Water bear</name>
    <name type="synonym">Tardigrade</name>
    <dbReference type="NCBI Taxonomy" id="947166"/>
    <lineage>
        <taxon>Eukaryota</taxon>
        <taxon>Metazoa</taxon>
        <taxon>Ecdysozoa</taxon>
        <taxon>Tardigrada</taxon>
        <taxon>Eutardigrada</taxon>
        <taxon>Parachela</taxon>
        <taxon>Hypsibioidea</taxon>
        <taxon>Ramazzottiidae</taxon>
        <taxon>Ramazzottius</taxon>
    </lineage>
</organism>
<feature type="domain" description="DEK-C" evidence="12">
    <location>
        <begin position="374"/>
        <end position="429"/>
    </location>
</feature>
<evidence type="ECO:0000313" key="13">
    <source>
        <dbReference type="EMBL" id="GAV02997.1"/>
    </source>
</evidence>
<sequence>MSQISMHNESSLATIHWSQNFAVSEAVKHLAAVLRLLSPSDQLKMMVRLESFLDMDDHVRYLAVVSSCSTGSAHPVEGAPNVPDKAKSAEEVCVLGIDVAMPVKSSVILPAAAATATEPSSQSVPASPVKAQRSHSTVSPDHHHHQTIGSRIASRARKFMTLPKQKSKPSVPSPSSLAQRPSVSSSRVIRLDELSSAPDETDANVHLGLTLPIWADSKITLDGDGGFRVESKDRHHCFKPVSVQAMWSVLQTLLQASENARHHHQLSPAAWSHRNLHLSVSAFNLPSSGVSIFSSSPSSHSAADLSSPSASVHHLSHEWVDKYSQRIDSQWCKEWHLILEDYLTLSEEQSESCGSKARRPLSPHLSRHRQQTYSPTETKIRQNLRDVMLKVDLEQVNSKEIRSQVEKNLKIDLSSYKSFIDHEILVILGQMDKASEIFDYLYLGTEWNASNLDELTTKDIGLVLNVTTEINNSFPDKFEYRNIRVNDVEEEPMVKHWEDCFRYISEAKKERKRVLVHCKMGVSRSASVVIAYTMKANDWNLEQAMRFVQQKRGCVKPNPGFMKQLEEYEGILEASKHRTSFQSGLTGSTLSLCDTRTSRYSSAELDELLGSNLRRASSEFFSVPNLSPSVPQRSVSLNRKSRLATFYLEKESDSSPEKQTKEEGRVQRRSKKEKKAVQWEPIAEVNLKEDTTDDTFGLIRVVVDSHTFRTPEEALAVTSPRPSFSQSADKEYPLTSSFCLMRQAASSLVTTIPKVKVRQSRLSASSAFGLSNAPSANVPTKEPGKLPSGNRRPVSVHVSSYLKAKDPVQTLVKYFDELTHTPAGHSPAVNTTHLTPAPQAAQV</sequence>
<dbReference type="Pfam" id="PF00782">
    <property type="entry name" value="DSPc"/>
    <property type="match status" value="1"/>
</dbReference>
<feature type="region of interest" description="Disordered" evidence="9">
    <location>
        <begin position="648"/>
        <end position="673"/>
    </location>
</feature>
<comment type="caution">
    <text evidence="13">The sequence shown here is derived from an EMBL/GenBank/DDBJ whole genome shotgun (WGS) entry which is preliminary data.</text>
</comment>
<evidence type="ECO:0000259" key="10">
    <source>
        <dbReference type="PROSITE" id="PS50054"/>
    </source>
</evidence>
<feature type="region of interest" description="Disordered" evidence="9">
    <location>
        <begin position="353"/>
        <end position="374"/>
    </location>
</feature>
<feature type="region of interest" description="Disordered" evidence="9">
    <location>
        <begin position="769"/>
        <end position="793"/>
    </location>
</feature>
<comment type="similarity">
    <text evidence="2">Belongs to the protein-tyrosine phosphatase family.</text>
</comment>
<dbReference type="GO" id="GO:0004722">
    <property type="term" value="F:protein serine/threonine phosphatase activity"/>
    <property type="evidence" value="ECO:0007669"/>
    <property type="project" value="UniProtKB-EC"/>
</dbReference>
<evidence type="ECO:0000256" key="7">
    <source>
        <dbReference type="ARBA" id="ARBA00023212"/>
    </source>
</evidence>
<protein>
    <recommendedName>
        <fullName evidence="3">protein-serine/threonine phosphatase</fullName>
        <ecNumber evidence="3">3.1.3.16</ecNumber>
    </recommendedName>
</protein>
<dbReference type="Gene3D" id="1.10.10.60">
    <property type="entry name" value="Homeodomain-like"/>
    <property type="match status" value="1"/>
</dbReference>
<dbReference type="GO" id="GO:0003779">
    <property type="term" value="F:actin binding"/>
    <property type="evidence" value="ECO:0007669"/>
    <property type="project" value="InterPro"/>
</dbReference>
<evidence type="ECO:0000256" key="9">
    <source>
        <dbReference type="SAM" id="MobiDB-lite"/>
    </source>
</evidence>
<dbReference type="SMART" id="SM00195">
    <property type="entry name" value="DSPc"/>
    <property type="match status" value="1"/>
</dbReference>
<gene>
    <name evidence="13" type="primary">RvY_13488-1</name>
    <name evidence="13" type="synonym">RvY_13488.1</name>
    <name evidence="13" type="ORF">RvY_13488</name>
</gene>
<dbReference type="OrthoDB" id="5779068at2759"/>
<dbReference type="AlphaFoldDB" id="A0A1D1VN22"/>
<feature type="compositionally biased region" description="Basic residues" evidence="9">
    <location>
        <begin position="356"/>
        <end position="370"/>
    </location>
</feature>
<dbReference type="InterPro" id="IPR043588">
    <property type="entry name" value="SSH-N"/>
</dbReference>
<feature type="domain" description="Tyrosine specific protein phosphatases" evidence="11">
    <location>
        <begin position="495"/>
        <end position="552"/>
    </location>
</feature>
<dbReference type="SUPFAM" id="SSF109715">
    <property type="entry name" value="DEK C-terminal domain"/>
    <property type="match status" value="1"/>
</dbReference>
<evidence type="ECO:0000259" key="11">
    <source>
        <dbReference type="PROSITE" id="PS50056"/>
    </source>
</evidence>
<feature type="compositionally biased region" description="Polar residues" evidence="9">
    <location>
        <begin position="769"/>
        <end position="778"/>
    </location>
</feature>
<evidence type="ECO:0000256" key="1">
    <source>
        <dbReference type="ARBA" id="ARBA00004245"/>
    </source>
</evidence>
<keyword evidence="6" id="KW-0904">Protein phosphatase</keyword>
<dbReference type="PANTHER" id="PTHR45864">
    <property type="entry name" value="SLINGSHOT PROTEIN PHOSPHATASE HOMOLOG"/>
    <property type="match status" value="1"/>
</dbReference>
<dbReference type="GO" id="GO:0030837">
    <property type="term" value="P:negative regulation of actin filament polymerization"/>
    <property type="evidence" value="ECO:0007669"/>
    <property type="project" value="InterPro"/>
</dbReference>